<sequence>MTLLPLILWMGRIYLVQSNFFSPDCIYKLCSVVFFFISFVKTPLKHNNNTGKSQILFKQYRQQ</sequence>
<evidence type="ECO:0000256" key="1">
    <source>
        <dbReference type="SAM" id="SignalP"/>
    </source>
</evidence>
<feature type="signal peptide" evidence="1">
    <location>
        <begin position="1"/>
        <end position="18"/>
    </location>
</feature>
<keyword evidence="1" id="KW-0732">Signal</keyword>
<evidence type="ECO:0000313" key="3">
    <source>
        <dbReference type="Proteomes" id="UP000790347"/>
    </source>
</evidence>
<gene>
    <name evidence="2" type="ORF">DERF_005997</name>
</gene>
<dbReference type="EMBL" id="ASGP02000002">
    <property type="protein sequence ID" value="KAH9522427.1"/>
    <property type="molecule type" value="Genomic_DNA"/>
</dbReference>
<organism evidence="2 3">
    <name type="scientific">Dermatophagoides farinae</name>
    <name type="common">American house dust mite</name>
    <dbReference type="NCBI Taxonomy" id="6954"/>
    <lineage>
        <taxon>Eukaryota</taxon>
        <taxon>Metazoa</taxon>
        <taxon>Ecdysozoa</taxon>
        <taxon>Arthropoda</taxon>
        <taxon>Chelicerata</taxon>
        <taxon>Arachnida</taxon>
        <taxon>Acari</taxon>
        <taxon>Acariformes</taxon>
        <taxon>Sarcoptiformes</taxon>
        <taxon>Astigmata</taxon>
        <taxon>Psoroptidia</taxon>
        <taxon>Analgoidea</taxon>
        <taxon>Pyroglyphidae</taxon>
        <taxon>Dermatophagoidinae</taxon>
        <taxon>Dermatophagoides</taxon>
    </lineage>
</organism>
<dbReference type="Proteomes" id="UP000790347">
    <property type="component" value="Unassembled WGS sequence"/>
</dbReference>
<dbReference type="AlphaFoldDB" id="A0A922I4L5"/>
<reference evidence="2" key="2">
    <citation type="journal article" date="2022" name="Res Sq">
        <title>Comparative Genomics Reveals Insights into the Divergent Evolution of Astigmatic Mites and Household Pest Adaptations.</title>
        <authorList>
            <person name="Xiong Q."/>
            <person name="Wan A.T.-Y."/>
            <person name="Liu X.-Y."/>
            <person name="Fung C.S.-H."/>
            <person name="Xiao X."/>
            <person name="Malainual N."/>
            <person name="Hou J."/>
            <person name="Wang L."/>
            <person name="Wang M."/>
            <person name="Yang K."/>
            <person name="Cui Y."/>
            <person name="Leung E."/>
            <person name="Nong W."/>
            <person name="Shin S.-K."/>
            <person name="Au S."/>
            <person name="Jeong K.Y."/>
            <person name="Chew F.T."/>
            <person name="Hui J."/>
            <person name="Leung T.F."/>
            <person name="Tungtrongchitr A."/>
            <person name="Zhong N."/>
            <person name="Liu Z."/>
            <person name="Tsui S."/>
        </authorList>
    </citation>
    <scope>NUCLEOTIDE SEQUENCE</scope>
    <source>
        <strain evidence="2">Derf</strain>
        <tissue evidence="2">Whole organism</tissue>
    </source>
</reference>
<comment type="caution">
    <text evidence="2">The sequence shown here is derived from an EMBL/GenBank/DDBJ whole genome shotgun (WGS) entry which is preliminary data.</text>
</comment>
<protein>
    <submittedName>
        <fullName evidence="2">Uncharacterized protein</fullName>
    </submittedName>
</protein>
<accession>A0A922I4L5</accession>
<reference evidence="2" key="1">
    <citation type="submission" date="2013-05" db="EMBL/GenBank/DDBJ databases">
        <authorList>
            <person name="Yim A.K.Y."/>
            <person name="Chan T.F."/>
            <person name="Ji K.M."/>
            <person name="Liu X.Y."/>
            <person name="Zhou J.W."/>
            <person name="Li R.Q."/>
            <person name="Yang K.Y."/>
            <person name="Li J."/>
            <person name="Li M."/>
            <person name="Law P.T.W."/>
            <person name="Wu Y.L."/>
            <person name="Cai Z.L."/>
            <person name="Qin H."/>
            <person name="Bao Y."/>
            <person name="Leung R.K.K."/>
            <person name="Ng P.K.S."/>
            <person name="Zou J."/>
            <person name="Zhong X.J."/>
            <person name="Ran P.X."/>
            <person name="Zhong N.S."/>
            <person name="Liu Z.G."/>
            <person name="Tsui S.K.W."/>
        </authorList>
    </citation>
    <scope>NUCLEOTIDE SEQUENCE</scope>
    <source>
        <strain evidence="2">Derf</strain>
        <tissue evidence="2">Whole organism</tissue>
    </source>
</reference>
<feature type="chain" id="PRO_5037863605" evidence="1">
    <location>
        <begin position="19"/>
        <end position="63"/>
    </location>
</feature>
<name>A0A922I4L5_DERFA</name>
<evidence type="ECO:0000313" key="2">
    <source>
        <dbReference type="EMBL" id="KAH9522427.1"/>
    </source>
</evidence>
<keyword evidence="3" id="KW-1185">Reference proteome</keyword>
<proteinExistence type="predicted"/>